<sequence length="87" mass="9670">MSCLCCCLVILVLFLSLYVSCFVTFNKLNLHLHLLPLPICDRKIDLTMDAADFFSGQQELLASNITLPSCSPEDISNRIGLSESLTF</sequence>
<gene>
    <name evidence="1" type="ORF">PGIGA_G00012220</name>
</gene>
<proteinExistence type="predicted"/>
<keyword evidence="2" id="KW-1185">Reference proteome</keyword>
<protein>
    <submittedName>
        <fullName evidence="1">Uncharacterized protein</fullName>
    </submittedName>
</protein>
<evidence type="ECO:0000313" key="1">
    <source>
        <dbReference type="EMBL" id="MCI4374935.1"/>
    </source>
</evidence>
<dbReference type="EMBL" id="CM040454">
    <property type="protein sequence ID" value="MCI4374935.1"/>
    <property type="molecule type" value="Genomic_DNA"/>
</dbReference>
<accession>A0ACC5W8C5</accession>
<comment type="caution">
    <text evidence="1">The sequence shown here is derived from an EMBL/GenBank/DDBJ whole genome shotgun (WGS) entry which is preliminary data.</text>
</comment>
<name>A0ACC5W8C5_PANGG</name>
<organism evidence="1 2">
    <name type="scientific">Pangasianodon gigas</name>
    <name type="common">Mekong giant catfish</name>
    <name type="synonym">Pangasius gigas</name>
    <dbReference type="NCBI Taxonomy" id="30993"/>
    <lineage>
        <taxon>Eukaryota</taxon>
        <taxon>Metazoa</taxon>
        <taxon>Chordata</taxon>
        <taxon>Craniata</taxon>
        <taxon>Vertebrata</taxon>
        <taxon>Euteleostomi</taxon>
        <taxon>Actinopterygii</taxon>
        <taxon>Neopterygii</taxon>
        <taxon>Teleostei</taxon>
        <taxon>Ostariophysi</taxon>
        <taxon>Siluriformes</taxon>
        <taxon>Pangasiidae</taxon>
        <taxon>Pangasianodon</taxon>
    </lineage>
</organism>
<evidence type="ECO:0000313" key="2">
    <source>
        <dbReference type="Proteomes" id="UP000829447"/>
    </source>
</evidence>
<reference evidence="1 2" key="1">
    <citation type="journal article" date="2022" name="bioRxiv">
        <title>An ancient truncated duplication of the anti-Mullerian hormone receptor type 2 gene is a potential conserved master sex determinant in the Pangasiidae catfish family.</title>
        <authorList>
            <person name="Wen M."/>
            <person name="Pan Q."/>
            <person name="Jouanno E."/>
            <person name="Montfort J."/>
            <person name="Zahm M."/>
            <person name="Cabau C."/>
            <person name="Klopp C."/>
            <person name="Iampietro C."/>
            <person name="Roques C."/>
            <person name="Bouchez O."/>
            <person name="Castinel A."/>
            <person name="Donnadieu C."/>
            <person name="Parrinello H."/>
            <person name="Poncet C."/>
            <person name="Belmonte E."/>
            <person name="Gautier V."/>
            <person name="Avarre J.-C."/>
            <person name="Dugue R."/>
            <person name="Gustiano R."/>
            <person name="Ha T.T.T."/>
            <person name="Campet M."/>
            <person name="Sriphairoj K."/>
            <person name="Ribolli J."/>
            <person name="de Almeida F.L."/>
            <person name="Desvignes T."/>
            <person name="Postlethwait J.H."/>
            <person name="Bucao C.F."/>
            <person name="Robinson-Rechavi M."/>
            <person name="Bobe J."/>
            <person name="Herpin A."/>
            <person name="Guiguen Y."/>
        </authorList>
    </citation>
    <scope>NUCLEOTIDE SEQUENCE [LARGE SCALE GENOMIC DNA]</scope>
    <source>
        <strain evidence="1">YG-Dec2019</strain>
    </source>
</reference>
<dbReference type="Proteomes" id="UP000829447">
    <property type="component" value="Linkage Group LG1"/>
</dbReference>